<keyword evidence="2 4" id="KW-0547">Nucleotide-binding</keyword>
<dbReference type="GO" id="GO:0004674">
    <property type="term" value="F:protein serine/threonine kinase activity"/>
    <property type="evidence" value="ECO:0007669"/>
    <property type="project" value="UniProtKB-KW"/>
</dbReference>
<dbReference type="PROSITE" id="PS50011">
    <property type="entry name" value="PROTEIN_KINASE_DOM"/>
    <property type="match status" value="1"/>
</dbReference>
<dbReference type="GO" id="GO:0005524">
    <property type="term" value="F:ATP binding"/>
    <property type="evidence" value="ECO:0007669"/>
    <property type="project" value="UniProtKB-UniRule"/>
</dbReference>
<dbReference type="WBParaSite" id="L893_g28237.t1">
    <property type="protein sequence ID" value="L893_g28237.t1"/>
    <property type="gene ID" value="L893_g28237"/>
</dbReference>
<dbReference type="InterPro" id="IPR011009">
    <property type="entry name" value="Kinase-like_dom_sf"/>
</dbReference>
<keyword evidence="3 4" id="KW-0067">ATP-binding</keyword>
<dbReference type="Gene3D" id="1.10.510.10">
    <property type="entry name" value="Transferase(Phosphotransferase) domain 1"/>
    <property type="match status" value="1"/>
</dbReference>
<organism evidence="8 9">
    <name type="scientific">Steinernema glaseri</name>
    <dbReference type="NCBI Taxonomy" id="37863"/>
    <lineage>
        <taxon>Eukaryota</taxon>
        <taxon>Metazoa</taxon>
        <taxon>Ecdysozoa</taxon>
        <taxon>Nematoda</taxon>
        <taxon>Chromadorea</taxon>
        <taxon>Rhabditida</taxon>
        <taxon>Tylenchina</taxon>
        <taxon>Panagrolaimomorpha</taxon>
        <taxon>Strongyloidoidea</taxon>
        <taxon>Steinernematidae</taxon>
        <taxon>Steinernema</taxon>
    </lineage>
</organism>
<evidence type="ECO:0000313" key="8">
    <source>
        <dbReference type="Proteomes" id="UP000095287"/>
    </source>
</evidence>
<dbReference type="InterPro" id="IPR000719">
    <property type="entry name" value="Prot_kinase_dom"/>
</dbReference>
<evidence type="ECO:0000256" key="2">
    <source>
        <dbReference type="ARBA" id="ARBA00022741"/>
    </source>
</evidence>
<dbReference type="EC" id="2.7.11.1" evidence="1"/>
<dbReference type="InterPro" id="IPR017441">
    <property type="entry name" value="Protein_kinase_ATP_BS"/>
</dbReference>
<keyword evidence="8" id="KW-1185">Reference proteome</keyword>
<protein>
    <recommendedName>
        <fullName evidence="1">non-specific serine/threonine protein kinase</fullName>
        <ecNumber evidence="1">2.7.11.1</ecNumber>
    </recommendedName>
</protein>
<evidence type="ECO:0000256" key="5">
    <source>
        <dbReference type="RuleBase" id="RU000304"/>
    </source>
</evidence>
<dbReference type="AlphaFoldDB" id="A0A1I7ZNI0"/>
<dbReference type="InterPro" id="IPR008271">
    <property type="entry name" value="Ser/Thr_kinase_AS"/>
</dbReference>
<evidence type="ECO:0000256" key="3">
    <source>
        <dbReference type="ARBA" id="ARBA00022840"/>
    </source>
</evidence>
<keyword evidence="5" id="KW-0808">Transferase</keyword>
<keyword evidence="5" id="KW-0723">Serine/threonine-protein kinase</keyword>
<reference evidence="9" key="1">
    <citation type="submission" date="2016-11" db="UniProtKB">
        <authorList>
            <consortium name="WormBaseParasite"/>
        </authorList>
    </citation>
    <scope>IDENTIFICATION</scope>
</reference>
<dbReference type="PROSITE" id="PS00108">
    <property type="entry name" value="PROTEIN_KINASE_ST"/>
    <property type="match status" value="1"/>
</dbReference>
<feature type="binding site" evidence="4">
    <location>
        <position position="105"/>
    </location>
    <ligand>
        <name>ATP</name>
        <dbReference type="ChEBI" id="CHEBI:30616"/>
    </ligand>
</feature>
<sequence length="377" mass="42697">MPCKERAGEGQSKVEDVSTQQPSMMSKSKAPEPSSEAVGLSHNLSPVVKRRLYPRVQKNPPNDCLMQMGEALKDRWLIKGLIGSGGYGQIYFAIDKKANDSVAVKVEPTKRRGKTVRRMILEQRVLLKLQGKPHAPVLFGSGVERDMNYIVMQLLSVNVGDLRKQSVLKRLSVSTTARIMQQAIRALKDVHQIGFLHRDVKPANMCFGVTEASKHRLVLVDFGLVRRFRNTEGKMRERRPRAGFRGTLRYVSPRVHEREEQGPSDDLIALLYSMIELIRGELPWRHMSHQKEIKEAKDELRADECQKVSECVGDQMKEYGKTVLAMSAEEEPNYTALQDLMKELSGGRALNDPYDWENEYADVVAEVELNRVLGLAN</sequence>
<evidence type="ECO:0000256" key="6">
    <source>
        <dbReference type="SAM" id="MobiDB-lite"/>
    </source>
</evidence>
<evidence type="ECO:0000313" key="9">
    <source>
        <dbReference type="WBParaSite" id="L893_g28237.t1"/>
    </source>
</evidence>
<dbReference type="PANTHER" id="PTHR11909">
    <property type="entry name" value="CASEIN KINASE-RELATED"/>
    <property type="match status" value="1"/>
</dbReference>
<evidence type="ECO:0000259" key="7">
    <source>
        <dbReference type="PROSITE" id="PS50011"/>
    </source>
</evidence>
<feature type="region of interest" description="Disordered" evidence="6">
    <location>
        <begin position="1"/>
        <end position="40"/>
    </location>
</feature>
<comment type="similarity">
    <text evidence="5">Belongs to the protein kinase superfamily.</text>
</comment>
<feature type="compositionally biased region" description="Basic and acidic residues" evidence="6">
    <location>
        <begin position="1"/>
        <end position="16"/>
    </location>
</feature>
<dbReference type="Proteomes" id="UP000095287">
    <property type="component" value="Unplaced"/>
</dbReference>
<dbReference type="Pfam" id="PF00069">
    <property type="entry name" value="Pkinase"/>
    <property type="match status" value="1"/>
</dbReference>
<feature type="compositionally biased region" description="Polar residues" evidence="6">
    <location>
        <begin position="17"/>
        <end position="26"/>
    </location>
</feature>
<dbReference type="SMART" id="SM00220">
    <property type="entry name" value="S_TKc"/>
    <property type="match status" value="1"/>
</dbReference>
<proteinExistence type="inferred from homology"/>
<evidence type="ECO:0000256" key="1">
    <source>
        <dbReference type="ARBA" id="ARBA00012513"/>
    </source>
</evidence>
<dbReference type="PROSITE" id="PS00107">
    <property type="entry name" value="PROTEIN_KINASE_ATP"/>
    <property type="match status" value="1"/>
</dbReference>
<accession>A0A1I7ZNI0</accession>
<feature type="domain" description="Protein kinase" evidence="7">
    <location>
        <begin position="76"/>
        <end position="344"/>
    </location>
</feature>
<dbReference type="InterPro" id="IPR050235">
    <property type="entry name" value="CK1_Ser-Thr_kinase"/>
</dbReference>
<keyword evidence="5" id="KW-0418">Kinase</keyword>
<dbReference type="SUPFAM" id="SSF56112">
    <property type="entry name" value="Protein kinase-like (PK-like)"/>
    <property type="match status" value="1"/>
</dbReference>
<name>A0A1I7ZNI0_9BILA</name>
<evidence type="ECO:0000256" key="4">
    <source>
        <dbReference type="PROSITE-ProRule" id="PRU10141"/>
    </source>
</evidence>